<evidence type="ECO:0008006" key="6">
    <source>
        <dbReference type="Google" id="ProtNLM"/>
    </source>
</evidence>
<proteinExistence type="predicted"/>
<gene>
    <name evidence="2" type="ORF">APZ41_012055</name>
    <name evidence="3" type="ORF">NCTC13291_00103</name>
</gene>
<protein>
    <recommendedName>
        <fullName evidence="6">Lipoprotein</fullName>
    </recommendedName>
</protein>
<evidence type="ECO:0000313" key="5">
    <source>
        <dbReference type="Proteomes" id="UP000254919"/>
    </source>
</evidence>
<name>A0A1S8D5E1_9PROT</name>
<sequence>MRLVLPCCLALLLAACAGRAPNPVALVQDKDKAMDCAAIRAEITANNSQITELGREDGAKVGQNIAMGVAGAFIPVLWFGMDFQNASGKEGKALTDRNAYLAQVAAQRCAGIAEVPMAGTPAETSMVAANPFR</sequence>
<dbReference type="Proteomes" id="UP000054844">
    <property type="component" value="Unassembled WGS sequence"/>
</dbReference>
<dbReference type="EMBL" id="LLWF02000036">
    <property type="protein sequence ID" value="ONH82964.1"/>
    <property type="molecule type" value="Genomic_DNA"/>
</dbReference>
<evidence type="ECO:0000313" key="2">
    <source>
        <dbReference type="EMBL" id="ONH82964.1"/>
    </source>
</evidence>
<dbReference type="OrthoDB" id="8256153at2"/>
<dbReference type="Proteomes" id="UP000254919">
    <property type="component" value="Unassembled WGS sequence"/>
</dbReference>
<evidence type="ECO:0000256" key="1">
    <source>
        <dbReference type="SAM" id="SignalP"/>
    </source>
</evidence>
<accession>A0A1S8D5E1</accession>
<dbReference type="AlphaFoldDB" id="A0A1S8D5E1"/>
<feature type="signal peptide" evidence="1">
    <location>
        <begin position="1"/>
        <end position="20"/>
    </location>
</feature>
<organism evidence="2 4">
    <name type="scientific">Roseomonas mucosa</name>
    <dbReference type="NCBI Taxonomy" id="207340"/>
    <lineage>
        <taxon>Bacteria</taxon>
        <taxon>Pseudomonadati</taxon>
        <taxon>Pseudomonadota</taxon>
        <taxon>Alphaproteobacteria</taxon>
        <taxon>Acetobacterales</taxon>
        <taxon>Roseomonadaceae</taxon>
        <taxon>Roseomonas</taxon>
    </lineage>
</organism>
<evidence type="ECO:0000313" key="3">
    <source>
        <dbReference type="EMBL" id="SUE37320.1"/>
    </source>
</evidence>
<dbReference type="PROSITE" id="PS51257">
    <property type="entry name" value="PROKAR_LIPOPROTEIN"/>
    <property type="match status" value="1"/>
</dbReference>
<reference evidence="2 4" key="1">
    <citation type="submission" date="2016-12" db="EMBL/GenBank/DDBJ databases">
        <title>Draft genome sequence of Roseomonas mucosa strain AU37, isolated from a peripheral intravenous catheter.</title>
        <authorList>
            <person name="Choudhury M.A."/>
            <person name="Sidjabat H.E."/>
            <person name="Wailan A.M."/>
            <person name="Zhang L."/>
            <person name="Marsh N.M."/>
            <person name="Rickard C.M."/>
            <person name="Davies M."/>
            <person name="Mcmillan D.J."/>
        </authorList>
    </citation>
    <scope>NUCLEOTIDE SEQUENCE [LARGE SCALE GENOMIC DNA]</scope>
    <source>
        <strain evidence="2 4">SAVE376</strain>
    </source>
</reference>
<keyword evidence="4" id="KW-1185">Reference proteome</keyword>
<dbReference type="STRING" id="207340.APZ41_012055"/>
<dbReference type="GeneID" id="99635128"/>
<keyword evidence="1" id="KW-0732">Signal</keyword>
<reference evidence="3 5" key="2">
    <citation type="submission" date="2018-06" db="EMBL/GenBank/DDBJ databases">
        <authorList>
            <consortium name="Pathogen Informatics"/>
            <person name="Doyle S."/>
        </authorList>
    </citation>
    <scope>NUCLEOTIDE SEQUENCE [LARGE SCALE GENOMIC DNA]</scope>
    <source>
        <strain evidence="3 5">NCTC13291</strain>
    </source>
</reference>
<evidence type="ECO:0000313" key="4">
    <source>
        <dbReference type="Proteomes" id="UP000054844"/>
    </source>
</evidence>
<dbReference type="RefSeq" id="WP_019463313.1">
    <property type="nucleotide sequence ID" value="NZ_AP031462.1"/>
</dbReference>
<dbReference type="EMBL" id="UGVN01000001">
    <property type="protein sequence ID" value="SUE37320.1"/>
    <property type="molecule type" value="Genomic_DNA"/>
</dbReference>
<feature type="chain" id="PRO_5036025695" description="Lipoprotein" evidence="1">
    <location>
        <begin position="21"/>
        <end position="133"/>
    </location>
</feature>